<gene>
    <name evidence="1" type="ORF">FOTG_16701</name>
</gene>
<dbReference type="SUPFAM" id="SSF69118">
    <property type="entry name" value="AhpD-like"/>
    <property type="match status" value="1"/>
</dbReference>
<reference evidence="1" key="1">
    <citation type="submission" date="2011-11" db="EMBL/GenBank/DDBJ databases">
        <title>The Genome Sequence of Fusarium oxysporum Cotton.</title>
        <authorList>
            <consortium name="The Broad Institute Genome Sequencing Platform"/>
            <person name="Ma L.-J."/>
            <person name="Gale L.R."/>
            <person name="Schwartz D.C."/>
            <person name="Zhou S."/>
            <person name="Corby-Kistler H."/>
            <person name="Young S.K."/>
            <person name="Zeng Q."/>
            <person name="Gargeya S."/>
            <person name="Fitzgerald M."/>
            <person name="Haas B."/>
            <person name="Abouelleil A."/>
            <person name="Alvarado L."/>
            <person name="Arachchi H.M."/>
            <person name="Berlin A."/>
            <person name="Brown A."/>
            <person name="Chapman S.B."/>
            <person name="Chen Z."/>
            <person name="Dunbar C."/>
            <person name="Freedman E."/>
            <person name="Gearin G."/>
            <person name="Goldberg J."/>
            <person name="Griggs A."/>
            <person name="Gujja S."/>
            <person name="Heiman D."/>
            <person name="Howarth C."/>
            <person name="Larson L."/>
            <person name="Lui A."/>
            <person name="MacDonald P.J.P."/>
            <person name="Montmayeur A."/>
            <person name="Murphy C."/>
            <person name="Neiman D."/>
            <person name="Pearson M."/>
            <person name="Priest M."/>
            <person name="Roberts A."/>
            <person name="Saif S."/>
            <person name="Shea T."/>
            <person name="Shenoy N."/>
            <person name="Sisk P."/>
            <person name="Stolte C."/>
            <person name="Sykes S."/>
            <person name="Wortman J."/>
            <person name="Nusbaum C."/>
            <person name="Birren B."/>
        </authorList>
    </citation>
    <scope>NUCLEOTIDE SEQUENCE [LARGE SCALE GENOMIC DNA]</scope>
    <source>
        <strain evidence="1">25433</strain>
    </source>
</reference>
<dbReference type="HOGENOM" id="CLU_065389_0_0_1"/>
<reference evidence="1" key="2">
    <citation type="submission" date="2012-05" db="EMBL/GenBank/DDBJ databases">
        <title>The Genome Annotation of Fusarium oxysporum Cotton.</title>
        <authorList>
            <consortium name="The Broad Institute Genomics Platform"/>
            <person name="Ma L.-J."/>
            <person name="Corby-Kistler H."/>
            <person name="Broz K."/>
            <person name="Gale L.R."/>
            <person name="Jonkers W."/>
            <person name="O'Donnell K."/>
            <person name="Ploetz R."/>
            <person name="Steinberg C."/>
            <person name="Schwartz D.C."/>
            <person name="VanEtten H."/>
            <person name="Zhou S."/>
            <person name="Young S.K."/>
            <person name="Zeng Q."/>
            <person name="Gargeya S."/>
            <person name="Fitzgerald M."/>
            <person name="Abouelleil A."/>
            <person name="Alvarado L."/>
            <person name="Chapman S.B."/>
            <person name="Gainer-Dewar J."/>
            <person name="Goldberg J."/>
            <person name="Griggs A."/>
            <person name="Gujja S."/>
            <person name="Hansen M."/>
            <person name="Howarth C."/>
            <person name="Imamovic A."/>
            <person name="Ireland A."/>
            <person name="Larimer J."/>
            <person name="McCowan C."/>
            <person name="Murphy C."/>
            <person name="Pearson M."/>
            <person name="Poon T.W."/>
            <person name="Priest M."/>
            <person name="Roberts A."/>
            <person name="Saif S."/>
            <person name="Shea T."/>
            <person name="Sykes S."/>
            <person name="Wortman J."/>
            <person name="Nusbaum C."/>
            <person name="Birren B."/>
        </authorList>
    </citation>
    <scope>NUCLEOTIDE SEQUENCE</scope>
    <source>
        <strain evidence="1">25433</strain>
    </source>
</reference>
<accession>X0L1K8</accession>
<dbReference type="OrthoDB" id="5537330at2759"/>
<dbReference type="Gene3D" id="3.40.50.720">
    <property type="entry name" value="NAD(P)-binding Rossmann-like Domain"/>
    <property type="match status" value="1"/>
</dbReference>
<dbReference type="SUPFAM" id="SSF51735">
    <property type="entry name" value="NAD(P)-binding Rossmann-fold domains"/>
    <property type="match status" value="1"/>
</dbReference>
<dbReference type="Proteomes" id="UP000030701">
    <property type="component" value="Unassembled WGS sequence"/>
</dbReference>
<organism evidence="1">
    <name type="scientific">Fusarium oxysporum f. sp. vasinfectum 25433</name>
    <dbReference type="NCBI Taxonomy" id="1089449"/>
    <lineage>
        <taxon>Eukaryota</taxon>
        <taxon>Fungi</taxon>
        <taxon>Dikarya</taxon>
        <taxon>Ascomycota</taxon>
        <taxon>Pezizomycotina</taxon>
        <taxon>Sordariomycetes</taxon>
        <taxon>Hypocreomycetidae</taxon>
        <taxon>Hypocreales</taxon>
        <taxon>Nectriaceae</taxon>
        <taxon>Fusarium</taxon>
        <taxon>Fusarium oxysporum species complex</taxon>
    </lineage>
</organism>
<dbReference type="InterPro" id="IPR052999">
    <property type="entry name" value="PTS1_Protein"/>
</dbReference>
<dbReference type="InterPro" id="IPR029032">
    <property type="entry name" value="AhpD-like"/>
</dbReference>
<dbReference type="PANTHER" id="PTHR28180">
    <property type="entry name" value="CONSERVED MITOCHONDRIAL PROTEIN-RELATED"/>
    <property type="match status" value="1"/>
</dbReference>
<dbReference type="AlphaFoldDB" id="X0L1K8"/>
<dbReference type="Gene3D" id="1.20.1290.10">
    <property type="entry name" value="AhpD-like"/>
    <property type="match status" value="1"/>
</dbReference>
<name>X0L1K8_FUSOX</name>
<dbReference type="InterPro" id="IPR036291">
    <property type="entry name" value="NAD(P)-bd_dom_sf"/>
</dbReference>
<dbReference type="PANTHER" id="PTHR28180:SF5">
    <property type="entry name" value="DNA POLYMERASE ALPHA SUBUNIT B"/>
    <property type="match status" value="1"/>
</dbReference>
<sequence length="284" mass="32265">MHQLEFSPSTLANLAGRKVIIPGADRGIGASTTALFNSKGANVILVNLLSARDRAQTLVKSSQYLENTIFTLLNYWYMVIIAALAGGSDPLICKDLYLYLISKPEFSTPSQRQPLIRRIREALVKTICIVGVCRPIEAILAINEVERDEDKDHSVTREGWQCDEYNYNRGMGWMEKIYTRDTRGTMDLFRDHKDFEWISRNITYGLYLSDRQVLDDPETEIIVLSGIMIQNLPKETHWHIRGSRRFGISREDVETIASTVHSIAGFLGLKLDKVPTVEDVEKDV</sequence>
<protein>
    <submittedName>
        <fullName evidence="1">DNA polymerase alpha subunit B</fullName>
    </submittedName>
</protein>
<proteinExistence type="predicted"/>
<dbReference type="EMBL" id="JH658038">
    <property type="protein sequence ID" value="EXM14937.1"/>
    <property type="molecule type" value="Genomic_DNA"/>
</dbReference>
<evidence type="ECO:0000313" key="1">
    <source>
        <dbReference type="EMBL" id="EXM14937.1"/>
    </source>
</evidence>